<feature type="compositionally biased region" description="Acidic residues" evidence="4">
    <location>
        <begin position="818"/>
        <end position="854"/>
    </location>
</feature>
<feature type="compositionally biased region" description="Low complexity" evidence="4">
    <location>
        <begin position="683"/>
        <end position="704"/>
    </location>
</feature>
<evidence type="ECO:0000259" key="5">
    <source>
        <dbReference type="PROSITE" id="PS50011"/>
    </source>
</evidence>
<gene>
    <name evidence="6" type="ORF">K431DRAFT_280969</name>
</gene>
<feature type="compositionally biased region" description="Basic and acidic residues" evidence="4">
    <location>
        <begin position="444"/>
        <end position="456"/>
    </location>
</feature>
<name>A0A9P4UUY5_9PEZI</name>
<feature type="compositionally biased region" description="Polar residues" evidence="4">
    <location>
        <begin position="719"/>
        <end position="728"/>
    </location>
</feature>
<dbReference type="InterPro" id="IPR008271">
    <property type="entry name" value="Ser/Thr_kinase_AS"/>
</dbReference>
<feature type="compositionally biased region" description="Polar residues" evidence="4">
    <location>
        <begin position="618"/>
        <end position="646"/>
    </location>
</feature>
<feature type="region of interest" description="Disordered" evidence="4">
    <location>
        <begin position="541"/>
        <end position="749"/>
    </location>
</feature>
<protein>
    <submittedName>
        <fullName evidence="6">Kinase-like protein</fullName>
    </submittedName>
</protein>
<dbReference type="Proteomes" id="UP000799441">
    <property type="component" value="Unassembled WGS sequence"/>
</dbReference>
<dbReference type="PROSITE" id="PS00108">
    <property type="entry name" value="PROTEIN_KINASE_ST"/>
    <property type="match status" value="1"/>
</dbReference>
<feature type="region of interest" description="Disordered" evidence="4">
    <location>
        <begin position="355"/>
        <end position="377"/>
    </location>
</feature>
<evidence type="ECO:0000256" key="2">
    <source>
        <dbReference type="ARBA" id="ARBA00022840"/>
    </source>
</evidence>
<comment type="caution">
    <text evidence="6">The sequence shown here is derived from an EMBL/GenBank/DDBJ whole genome shotgun (WGS) entry which is preliminary data.</text>
</comment>
<sequence>MPAIRNQAEWELQARRDKLVASYQAILSDFSSPDLHTVGSYTLGRLLGKGSFGKVYLGHHKLTNGSKVVLKSADKSDANLAREIHHHRQFLHPHIARLYEVIVTESLVWLVLEYCPGDELYNHLLQHGRIEVEKVQKIFTQLVGAVSYVHGKNCVHRDLKLENILLDKHENVKLIDFGFTREYQGSTSYLQTWCGTVCYSAPEMLKGEKYAGEKVDLWSLGIILYALLCGELPFDEDDDTATKALILHEEPKYPDYMPEQAKQLIKKLLSKRPLLRPCLSDILKDPWLADHAPQQQEILKLQQPAPFSTQLEKDTLQRMKSAGVDIDMVIENVLSQRCDSLAGWWALLIEKEQRKERRRERRRKDRDSESKSVRRLSAASGRLLSLGEIHEGEEHAIGSSPARRVSRGRRMTRTSINGRPASSNLAEPPDLPKVNEVNGSTSPDDEHRPTPVEKDTPTIARQASRSSSRPEPPPKEGLTTNVARRPRNVSRGSQSMLRVVATNPDLLSPSYVPPQQRKRRIFYQQPIREQLAMVKHWFKENAKRAKSPTQANNKPKAGVNTTEARPSGNKPNASESGSIQELQRRATGPISGVGHRKASYGHRPDLQSRATFPARPRLNTNASNDSRGSSTLAKRTSHSPSALTPHSSVRRISGGIRGRKSTSSSVSSVRSMMQASHQHTHSKASSVSSDSLASPSAMSSASGSRLGRSPHSSVKVLPSTPTGGSFSLPSGIRVSRRPPPSAIGGMPSFAEAKTSFGNMAPNSPGIPVFARRKRSVFKGPMAHPTGSPAGFGRTPLPNGSRSGSLKGRRSGDIHQVLEEDEEAELEAEAEMYGESGDDDAEQALIDEDDEDVEEVDHFGPELSGLHEHLHSRVAVLDDDVGVSPGHLTPVTPLPEQEADKPPRSSGSGGSKTSGQTPLTAGALAQKDAQDDAEQAKKAAEAEKVRKSMSGG</sequence>
<keyword evidence="1 3" id="KW-0547">Nucleotide-binding</keyword>
<dbReference type="InterPro" id="IPR017441">
    <property type="entry name" value="Protein_kinase_ATP_BS"/>
</dbReference>
<feature type="compositionally biased region" description="Basic and acidic residues" evidence="4">
    <location>
        <begin position="927"/>
        <end position="945"/>
    </location>
</feature>
<reference evidence="6" key="1">
    <citation type="journal article" date="2020" name="Stud. Mycol.">
        <title>101 Dothideomycetes genomes: a test case for predicting lifestyles and emergence of pathogens.</title>
        <authorList>
            <person name="Haridas S."/>
            <person name="Albert R."/>
            <person name="Binder M."/>
            <person name="Bloem J."/>
            <person name="Labutti K."/>
            <person name="Salamov A."/>
            <person name="Andreopoulos B."/>
            <person name="Baker S."/>
            <person name="Barry K."/>
            <person name="Bills G."/>
            <person name="Bluhm B."/>
            <person name="Cannon C."/>
            <person name="Castanera R."/>
            <person name="Culley D."/>
            <person name="Daum C."/>
            <person name="Ezra D."/>
            <person name="Gonzalez J."/>
            <person name="Henrissat B."/>
            <person name="Kuo A."/>
            <person name="Liang C."/>
            <person name="Lipzen A."/>
            <person name="Lutzoni F."/>
            <person name="Magnuson J."/>
            <person name="Mondo S."/>
            <person name="Nolan M."/>
            <person name="Ohm R."/>
            <person name="Pangilinan J."/>
            <person name="Park H.-J."/>
            <person name="Ramirez L."/>
            <person name="Alfaro M."/>
            <person name="Sun H."/>
            <person name="Tritt A."/>
            <person name="Yoshinaga Y."/>
            <person name="Zwiers L.-H."/>
            <person name="Turgeon B."/>
            <person name="Goodwin S."/>
            <person name="Spatafora J."/>
            <person name="Crous P."/>
            <person name="Grigoriev I."/>
        </authorList>
    </citation>
    <scope>NUCLEOTIDE SEQUENCE</scope>
    <source>
        <strain evidence="6">CBS 116435</strain>
    </source>
</reference>
<dbReference type="OrthoDB" id="942095at2759"/>
<dbReference type="PROSITE" id="PS50011">
    <property type="entry name" value="PROTEIN_KINASE_DOM"/>
    <property type="match status" value="1"/>
</dbReference>
<dbReference type="GO" id="GO:0005737">
    <property type="term" value="C:cytoplasm"/>
    <property type="evidence" value="ECO:0007669"/>
    <property type="project" value="TreeGrafter"/>
</dbReference>
<evidence type="ECO:0000256" key="1">
    <source>
        <dbReference type="ARBA" id="ARBA00022741"/>
    </source>
</evidence>
<proteinExistence type="predicted"/>
<feature type="domain" description="Protein kinase" evidence="5">
    <location>
        <begin position="41"/>
        <end position="288"/>
    </location>
</feature>
<dbReference type="GO" id="GO:0035556">
    <property type="term" value="P:intracellular signal transduction"/>
    <property type="evidence" value="ECO:0007669"/>
    <property type="project" value="TreeGrafter"/>
</dbReference>
<dbReference type="SMART" id="SM00220">
    <property type="entry name" value="S_TKc"/>
    <property type="match status" value="1"/>
</dbReference>
<dbReference type="InterPro" id="IPR011009">
    <property type="entry name" value="Kinase-like_dom_sf"/>
</dbReference>
<dbReference type="EMBL" id="MU003767">
    <property type="protein sequence ID" value="KAF2725610.1"/>
    <property type="molecule type" value="Genomic_DNA"/>
</dbReference>
<dbReference type="Pfam" id="PF00069">
    <property type="entry name" value="Pkinase"/>
    <property type="match status" value="1"/>
</dbReference>
<dbReference type="Gene3D" id="1.10.510.10">
    <property type="entry name" value="Transferase(Phosphotransferase) domain 1"/>
    <property type="match status" value="1"/>
</dbReference>
<evidence type="ECO:0000256" key="3">
    <source>
        <dbReference type="PROSITE-ProRule" id="PRU10141"/>
    </source>
</evidence>
<feature type="region of interest" description="Disordered" evidence="4">
    <location>
        <begin position="392"/>
        <end position="512"/>
    </location>
</feature>
<keyword evidence="2 3" id="KW-0067">ATP-binding</keyword>
<dbReference type="GO" id="GO:0005524">
    <property type="term" value="F:ATP binding"/>
    <property type="evidence" value="ECO:0007669"/>
    <property type="project" value="UniProtKB-UniRule"/>
</dbReference>
<dbReference type="GO" id="GO:0004674">
    <property type="term" value="F:protein serine/threonine kinase activity"/>
    <property type="evidence" value="ECO:0007669"/>
    <property type="project" value="TreeGrafter"/>
</dbReference>
<feature type="compositionally biased region" description="Polar residues" evidence="4">
    <location>
        <begin position="416"/>
        <end position="425"/>
    </location>
</feature>
<evidence type="ECO:0000313" key="6">
    <source>
        <dbReference type="EMBL" id="KAF2725610.1"/>
    </source>
</evidence>
<feature type="compositionally biased region" description="Low complexity" evidence="4">
    <location>
        <begin position="661"/>
        <end position="671"/>
    </location>
</feature>
<dbReference type="PROSITE" id="PS00107">
    <property type="entry name" value="PROTEIN_KINASE_ATP"/>
    <property type="match status" value="1"/>
</dbReference>
<feature type="compositionally biased region" description="Polar residues" evidence="4">
    <location>
        <begin position="547"/>
        <end position="581"/>
    </location>
</feature>
<feature type="region of interest" description="Disordered" evidence="4">
    <location>
        <begin position="876"/>
        <end position="951"/>
    </location>
</feature>
<dbReference type="SUPFAM" id="SSF56112">
    <property type="entry name" value="Protein kinase-like (PK-like)"/>
    <property type="match status" value="1"/>
</dbReference>
<feature type="region of interest" description="Disordered" evidence="4">
    <location>
        <begin position="778"/>
        <end position="864"/>
    </location>
</feature>
<dbReference type="PANTHER" id="PTHR24346">
    <property type="entry name" value="MAP/MICROTUBULE AFFINITY-REGULATING KINASE"/>
    <property type="match status" value="1"/>
</dbReference>
<dbReference type="PANTHER" id="PTHR24346:SF110">
    <property type="entry name" value="NON-SPECIFIC SERINE_THREONINE PROTEIN KINASE"/>
    <property type="match status" value="1"/>
</dbReference>
<dbReference type="CDD" id="cd14003">
    <property type="entry name" value="STKc_AMPK-like"/>
    <property type="match status" value="1"/>
</dbReference>
<keyword evidence="6" id="KW-0808">Transferase</keyword>
<feature type="binding site" evidence="3">
    <location>
        <position position="71"/>
    </location>
    <ligand>
        <name>ATP</name>
        <dbReference type="ChEBI" id="CHEBI:30616"/>
    </ligand>
</feature>
<dbReference type="InterPro" id="IPR000719">
    <property type="entry name" value="Prot_kinase_dom"/>
</dbReference>
<dbReference type="FunFam" id="1.10.510.10:FF:000434">
    <property type="entry name" value="Serine/threonine protein kinase"/>
    <property type="match status" value="1"/>
</dbReference>
<accession>A0A9P4UUY5</accession>
<keyword evidence="7" id="KW-1185">Reference proteome</keyword>
<feature type="compositionally biased region" description="Basic and acidic residues" evidence="4">
    <location>
        <begin position="855"/>
        <end position="864"/>
    </location>
</feature>
<evidence type="ECO:0000256" key="4">
    <source>
        <dbReference type="SAM" id="MobiDB-lite"/>
    </source>
</evidence>
<dbReference type="AlphaFoldDB" id="A0A9P4UUY5"/>
<keyword evidence="6" id="KW-0418">Kinase</keyword>
<organism evidence="6 7">
    <name type="scientific">Polychaeton citri CBS 116435</name>
    <dbReference type="NCBI Taxonomy" id="1314669"/>
    <lineage>
        <taxon>Eukaryota</taxon>
        <taxon>Fungi</taxon>
        <taxon>Dikarya</taxon>
        <taxon>Ascomycota</taxon>
        <taxon>Pezizomycotina</taxon>
        <taxon>Dothideomycetes</taxon>
        <taxon>Dothideomycetidae</taxon>
        <taxon>Capnodiales</taxon>
        <taxon>Capnodiaceae</taxon>
        <taxon>Polychaeton</taxon>
    </lineage>
</organism>
<evidence type="ECO:0000313" key="7">
    <source>
        <dbReference type="Proteomes" id="UP000799441"/>
    </source>
</evidence>